<name>A0ABS0CRG0_9NOCA</name>
<organism evidence="1 2">
    <name type="scientific">Nocardia amamiensis</name>
    <dbReference type="NCBI Taxonomy" id="404578"/>
    <lineage>
        <taxon>Bacteria</taxon>
        <taxon>Bacillati</taxon>
        <taxon>Actinomycetota</taxon>
        <taxon>Actinomycetes</taxon>
        <taxon>Mycobacteriales</taxon>
        <taxon>Nocardiaceae</taxon>
        <taxon>Nocardia</taxon>
    </lineage>
</organism>
<dbReference type="Proteomes" id="UP000702209">
    <property type="component" value="Unassembled WGS sequence"/>
</dbReference>
<sequence length="155" mass="16294">MDPATVVAVAVAAGATAGVTDAAKQAVVDAYQSLRRLIAHRYRSVDVAVVESRPDVPSRRLVLAEELAQAGAEDDQELLAAARYLLQVVQEQAPRTAETVGVRLTRVHAGDIEITDVTSSGSAFVAEDTSVVGTLRVDAIHAGAPEPPHPPNARR</sequence>
<evidence type="ECO:0000313" key="2">
    <source>
        <dbReference type="Proteomes" id="UP000702209"/>
    </source>
</evidence>
<keyword evidence="2" id="KW-1185">Reference proteome</keyword>
<comment type="caution">
    <text evidence="1">The sequence shown here is derived from an EMBL/GenBank/DDBJ whole genome shotgun (WGS) entry which is preliminary data.</text>
</comment>
<dbReference type="RefSeq" id="WP_195130024.1">
    <property type="nucleotide sequence ID" value="NZ_JADLQX010000009.1"/>
</dbReference>
<gene>
    <name evidence="1" type="ORF">IU459_14435</name>
</gene>
<protein>
    <submittedName>
        <fullName evidence="1">Uncharacterized protein</fullName>
    </submittedName>
</protein>
<proteinExistence type="predicted"/>
<accession>A0ABS0CRG0</accession>
<evidence type="ECO:0000313" key="1">
    <source>
        <dbReference type="EMBL" id="MBF6298730.1"/>
    </source>
</evidence>
<reference evidence="1 2" key="1">
    <citation type="submission" date="2020-10" db="EMBL/GenBank/DDBJ databases">
        <title>Identification of Nocardia species via Next-generation sequencing and recognition of intraspecies genetic diversity.</title>
        <authorList>
            <person name="Li P."/>
            <person name="Li P."/>
            <person name="Lu B."/>
        </authorList>
    </citation>
    <scope>NUCLEOTIDE SEQUENCE [LARGE SCALE GENOMIC DNA]</scope>
    <source>
        <strain evidence="1 2">BJ06-0157</strain>
    </source>
</reference>
<dbReference type="EMBL" id="JADLQX010000009">
    <property type="protein sequence ID" value="MBF6298730.1"/>
    <property type="molecule type" value="Genomic_DNA"/>
</dbReference>